<dbReference type="PATRIC" id="fig|1035195.3.peg.288"/>
<dbReference type="eggNOG" id="ENOG5031YPH">
    <property type="taxonomic scope" value="Bacteria"/>
</dbReference>
<dbReference type="AlphaFoldDB" id="L1MLV2"/>
<reference evidence="1 2" key="1">
    <citation type="submission" date="2012-05" db="EMBL/GenBank/DDBJ databases">
        <authorList>
            <person name="Weinstock G."/>
            <person name="Sodergren E."/>
            <person name="Lobos E.A."/>
            <person name="Fulton L."/>
            <person name="Fulton R."/>
            <person name="Courtney L."/>
            <person name="Fronick C."/>
            <person name="O'Laughlin M."/>
            <person name="Godfrey J."/>
            <person name="Wilson R.M."/>
            <person name="Miner T."/>
            <person name="Farmer C."/>
            <person name="Delehaunty K."/>
            <person name="Cordes M."/>
            <person name="Minx P."/>
            <person name="Tomlinson C."/>
            <person name="Chen J."/>
            <person name="Wollam A."/>
            <person name="Pepin K.H."/>
            <person name="Bhonagiri V."/>
            <person name="Zhang X."/>
            <person name="Suruliraj S."/>
            <person name="Warren W."/>
            <person name="Mitreva M."/>
            <person name="Mardis E.R."/>
            <person name="Wilson R.K."/>
        </authorList>
    </citation>
    <scope>NUCLEOTIDE SEQUENCE [LARGE SCALE GENOMIC DNA]</scope>
    <source>
        <strain evidence="1 2">F0235</strain>
    </source>
</reference>
<comment type="caution">
    <text evidence="1">The sequence shown here is derived from an EMBL/GenBank/DDBJ whole genome shotgun (WGS) entry which is preliminary data.</text>
</comment>
<dbReference type="HOGENOM" id="CLU_1977795_0_0_11"/>
<proteinExistence type="predicted"/>
<organism evidence="1 2">
    <name type="scientific">Corynebacterium durum F0235</name>
    <dbReference type="NCBI Taxonomy" id="1035195"/>
    <lineage>
        <taxon>Bacteria</taxon>
        <taxon>Bacillati</taxon>
        <taxon>Actinomycetota</taxon>
        <taxon>Actinomycetes</taxon>
        <taxon>Mycobacteriales</taxon>
        <taxon>Corynebacteriaceae</taxon>
        <taxon>Corynebacterium</taxon>
    </lineage>
</organism>
<dbReference type="Proteomes" id="UP000010445">
    <property type="component" value="Unassembled WGS sequence"/>
</dbReference>
<dbReference type="OrthoDB" id="5187452at2"/>
<dbReference type="EMBL" id="AMEM01000007">
    <property type="protein sequence ID" value="EKX92025.1"/>
    <property type="molecule type" value="Genomic_DNA"/>
</dbReference>
<dbReference type="STRING" id="1035195.HMPREF9997_00308"/>
<evidence type="ECO:0000313" key="2">
    <source>
        <dbReference type="Proteomes" id="UP000010445"/>
    </source>
</evidence>
<sequence>MFIVLVLVVSTFIFQFVQQIKDRNKGEQQEEIRMMDAQAEARRWIERLGSEVLTTSGTDEASTSLIGTASERYNSAQASLGSAQTPRQAELAGEIAIEGLHFMRDARLAMGMPAGPDLPQLSRGEN</sequence>
<name>L1MLV2_9CORY</name>
<protein>
    <submittedName>
        <fullName evidence="1">Uncharacterized protein</fullName>
    </submittedName>
</protein>
<gene>
    <name evidence="1" type="ORF">HMPREF9997_00308</name>
</gene>
<keyword evidence="2" id="KW-1185">Reference proteome</keyword>
<evidence type="ECO:0000313" key="1">
    <source>
        <dbReference type="EMBL" id="EKX92025.1"/>
    </source>
</evidence>
<accession>L1MLV2</accession>